<reference evidence="2 3" key="1">
    <citation type="submission" date="2024-06" db="EMBL/GenBank/DDBJ databases">
        <title>Genomic Encyclopedia of Type Strains, Phase IV (KMG-IV): sequencing the most valuable type-strain genomes for metagenomic binning, comparative biology and taxonomic classification.</title>
        <authorList>
            <person name="Goeker M."/>
        </authorList>
    </citation>
    <scope>NUCLEOTIDE SEQUENCE [LARGE SCALE GENOMIC DNA]</scope>
    <source>
        <strain evidence="2 3">DSM 100022</strain>
    </source>
</reference>
<evidence type="ECO:0000313" key="3">
    <source>
        <dbReference type="Proteomes" id="UP001549204"/>
    </source>
</evidence>
<dbReference type="EMBL" id="JBEPMC010000002">
    <property type="protein sequence ID" value="MET3578580.1"/>
    <property type="molecule type" value="Genomic_DNA"/>
</dbReference>
<dbReference type="Pfam" id="PF13649">
    <property type="entry name" value="Methyltransf_25"/>
    <property type="match status" value="1"/>
</dbReference>
<dbReference type="Gene3D" id="3.40.50.150">
    <property type="entry name" value="Vaccinia Virus protein VP39"/>
    <property type="match status" value="1"/>
</dbReference>
<dbReference type="CDD" id="cd02440">
    <property type="entry name" value="AdoMet_MTases"/>
    <property type="match status" value="1"/>
</dbReference>
<dbReference type="PANTHER" id="PTHR44068:SF11">
    <property type="entry name" value="GERANYL DIPHOSPHATE 2-C-METHYLTRANSFERASE"/>
    <property type="match status" value="1"/>
</dbReference>
<organism evidence="2 3">
    <name type="scientific">Mesorhizobium robiniae</name>
    <dbReference type="NCBI Taxonomy" id="559315"/>
    <lineage>
        <taxon>Bacteria</taxon>
        <taxon>Pseudomonadati</taxon>
        <taxon>Pseudomonadota</taxon>
        <taxon>Alphaproteobacteria</taxon>
        <taxon>Hyphomicrobiales</taxon>
        <taxon>Phyllobacteriaceae</taxon>
        <taxon>Mesorhizobium</taxon>
    </lineage>
</organism>
<gene>
    <name evidence="2" type="ORF">ABID19_001597</name>
</gene>
<keyword evidence="3" id="KW-1185">Reference proteome</keyword>
<sequence length="308" mass="35012">MIGEEFDPDEFDLELTDTVLAARQASLPPTRDVSNYGASRRCDLVCNLNLREEDFVVRSERDEIVSREREFHNLRFSQEADPRESLDKWYRTIRHGAEHQDRQIKRLSKNADVLEYGCSDGGWSLHSLHLPGLCRSLTGIDISDVAVNKANERASTLGSTNATFLAMNAEAMSFEDNKFDLVYGRGIIHHLDLDRCFSEVVRVLKPNGVASFYEPMGHNPLLNAYRRRTPLIRTEDEHPLLVSDFALARRYFSDVRVEYFGLCSVGSALMPRSLSEAVYTVGKAVDSVVLTLPYVKRFAWYALLTLRA</sequence>
<keyword evidence="2" id="KW-0808">Transferase</keyword>
<evidence type="ECO:0000259" key="1">
    <source>
        <dbReference type="Pfam" id="PF13649"/>
    </source>
</evidence>
<comment type="caution">
    <text evidence="2">The sequence shown here is derived from an EMBL/GenBank/DDBJ whole genome shotgun (WGS) entry which is preliminary data.</text>
</comment>
<name>A0ABV2GJW4_9HYPH</name>
<dbReference type="GO" id="GO:0008168">
    <property type="term" value="F:methyltransferase activity"/>
    <property type="evidence" value="ECO:0007669"/>
    <property type="project" value="UniProtKB-KW"/>
</dbReference>
<dbReference type="RefSeq" id="WP_354489392.1">
    <property type="nucleotide sequence ID" value="NZ_JBEPMC010000002.1"/>
</dbReference>
<protein>
    <submittedName>
        <fullName evidence="2">SAM-dependent methyltransferase</fullName>
    </submittedName>
</protein>
<dbReference type="GO" id="GO:0032259">
    <property type="term" value="P:methylation"/>
    <property type="evidence" value="ECO:0007669"/>
    <property type="project" value="UniProtKB-KW"/>
</dbReference>
<dbReference type="SUPFAM" id="SSF53335">
    <property type="entry name" value="S-adenosyl-L-methionine-dependent methyltransferases"/>
    <property type="match status" value="1"/>
</dbReference>
<dbReference type="Proteomes" id="UP001549204">
    <property type="component" value="Unassembled WGS sequence"/>
</dbReference>
<dbReference type="PANTHER" id="PTHR44068">
    <property type="entry name" value="ZGC:194242"/>
    <property type="match status" value="1"/>
</dbReference>
<dbReference type="InterPro" id="IPR029063">
    <property type="entry name" value="SAM-dependent_MTases_sf"/>
</dbReference>
<dbReference type="InterPro" id="IPR050447">
    <property type="entry name" value="Erg6_SMT_methyltransf"/>
</dbReference>
<proteinExistence type="predicted"/>
<dbReference type="InterPro" id="IPR041698">
    <property type="entry name" value="Methyltransf_25"/>
</dbReference>
<feature type="domain" description="Methyltransferase" evidence="1">
    <location>
        <begin position="113"/>
        <end position="208"/>
    </location>
</feature>
<evidence type="ECO:0000313" key="2">
    <source>
        <dbReference type="EMBL" id="MET3578580.1"/>
    </source>
</evidence>
<accession>A0ABV2GJW4</accession>
<keyword evidence="2" id="KW-0489">Methyltransferase</keyword>